<keyword evidence="4" id="KW-0812">Transmembrane</keyword>
<feature type="transmembrane region" description="Helical" evidence="4">
    <location>
        <begin position="21"/>
        <end position="42"/>
    </location>
</feature>
<proteinExistence type="inferred from homology"/>
<accession>A0ABW1R3X3</accession>
<dbReference type="PANTHER" id="PTHR34135:SF2">
    <property type="entry name" value="LYSOZYME"/>
    <property type="match status" value="1"/>
</dbReference>
<evidence type="ECO:0000256" key="1">
    <source>
        <dbReference type="ARBA" id="ARBA00010646"/>
    </source>
</evidence>
<protein>
    <submittedName>
        <fullName evidence="5">GH25 family lysozyme</fullName>
    </submittedName>
</protein>
<evidence type="ECO:0000313" key="5">
    <source>
        <dbReference type="EMBL" id="MFC6164561.1"/>
    </source>
</evidence>
<keyword evidence="6" id="KW-1185">Reference proteome</keyword>
<dbReference type="SMART" id="SM00641">
    <property type="entry name" value="Glyco_25"/>
    <property type="match status" value="1"/>
</dbReference>
<dbReference type="InterPro" id="IPR017853">
    <property type="entry name" value="GH"/>
</dbReference>
<dbReference type="PROSITE" id="PS51904">
    <property type="entry name" value="GLYCOSYL_HYDROL_F25_2"/>
    <property type="match status" value="1"/>
</dbReference>
<comment type="similarity">
    <text evidence="1">Belongs to the glycosyl hydrolase 25 family.</text>
</comment>
<name>A0ABW1R3X3_9LACO</name>
<sequence>MATQHTRPIYARTRGAKWRHRLGLVLILVLVAGLIWGGLQWLQFRRDAVVQGFNVRGVAVSQNDGYLDFAALQKDGLKFVYLKATQGASYSDDNFSSSYSRILGTSLGVGVYHVFSFSSSGQAQTAYFEKTVNDNVGNLPIGIQVQYYGDYTSDTVNVKRAQKQLRALVLNLTDHYNRHCVIWTTPTIAKHIVKPVIKKTPLWLDTTQTRQQSQRVLFMHYTNRAVYRQNGTSQEFNGLIFNGNDDAFQKVIAAGLN</sequence>
<evidence type="ECO:0000256" key="4">
    <source>
        <dbReference type="SAM" id="Phobius"/>
    </source>
</evidence>
<keyword evidence="4" id="KW-1133">Transmembrane helix</keyword>
<evidence type="ECO:0000313" key="6">
    <source>
        <dbReference type="Proteomes" id="UP001596253"/>
    </source>
</evidence>
<keyword evidence="2" id="KW-0378">Hydrolase</keyword>
<dbReference type="InterPro" id="IPR018077">
    <property type="entry name" value="Glyco_hydro_fam25_subgr"/>
</dbReference>
<evidence type="ECO:0000256" key="2">
    <source>
        <dbReference type="ARBA" id="ARBA00022801"/>
    </source>
</evidence>
<keyword evidence="3" id="KW-0326">Glycosidase</keyword>
<dbReference type="SUPFAM" id="SSF51445">
    <property type="entry name" value="(Trans)glycosidases"/>
    <property type="match status" value="1"/>
</dbReference>
<dbReference type="Gene3D" id="3.20.20.80">
    <property type="entry name" value="Glycosidases"/>
    <property type="match status" value="1"/>
</dbReference>
<evidence type="ECO:0000256" key="3">
    <source>
        <dbReference type="ARBA" id="ARBA00023295"/>
    </source>
</evidence>
<dbReference type="PANTHER" id="PTHR34135">
    <property type="entry name" value="LYSOZYME"/>
    <property type="match status" value="1"/>
</dbReference>
<dbReference type="CDD" id="cd06419">
    <property type="entry name" value="GH25_muramidase_2"/>
    <property type="match status" value="1"/>
</dbReference>
<dbReference type="RefSeq" id="WP_137639397.1">
    <property type="nucleotide sequence ID" value="NZ_BJDK01000005.1"/>
</dbReference>
<dbReference type="InterPro" id="IPR002053">
    <property type="entry name" value="Glyco_hydro_25"/>
</dbReference>
<dbReference type="EMBL" id="JBHSSD010000035">
    <property type="protein sequence ID" value="MFC6164561.1"/>
    <property type="molecule type" value="Genomic_DNA"/>
</dbReference>
<keyword evidence="4" id="KW-0472">Membrane</keyword>
<comment type="caution">
    <text evidence="5">The sequence shown here is derived from an EMBL/GenBank/DDBJ whole genome shotgun (WGS) entry which is preliminary data.</text>
</comment>
<organism evidence="5 6">
    <name type="scientific">Lactiplantibacillus dongliensis</name>
    <dbReference type="NCBI Taxonomy" id="2559919"/>
    <lineage>
        <taxon>Bacteria</taxon>
        <taxon>Bacillati</taxon>
        <taxon>Bacillota</taxon>
        <taxon>Bacilli</taxon>
        <taxon>Lactobacillales</taxon>
        <taxon>Lactobacillaceae</taxon>
        <taxon>Lactiplantibacillus</taxon>
    </lineage>
</organism>
<dbReference type="Pfam" id="PF01183">
    <property type="entry name" value="Glyco_hydro_25"/>
    <property type="match status" value="1"/>
</dbReference>
<dbReference type="Proteomes" id="UP001596253">
    <property type="component" value="Unassembled WGS sequence"/>
</dbReference>
<reference evidence="6" key="1">
    <citation type="journal article" date="2019" name="Int. J. Syst. Evol. Microbiol.">
        <title>The Global Catalogue of Microorganisms (GCM) 10K type strain sequencing project: providing services to taxonomists for standard genome sequencing and annotation.</title>
        <authorList>
            <consortium name="The Broad Institute Genomics Platform"/>
            <consortium name="The Broad Institute Genome Sequencing Center for Infectious Disease"/>
            <person name="Wu L."/>
            <person name="Ma J."/>
        </authorList>
    </citation>
    <scope>NUCLEOTIDE SEQUENCE [LARGE SCALE GENOMIC DNA]</scope>
    <source>
        <strain evidence="6">CCM 8932</strain>
    </source>
</reference>
<gene>
    <name evidence="5" type="ORF">ACFP3T_07765</name>
</gene>